<dbReference type="PRINTS" id="PR01900">
    <property type="entry name" value="YIDCPROTEIN"/>
</dbReference>
<dbReference type="Pfam" id="PF02096">
    <property type="entry name" value="60KD_IMP"/>
    <property type="match status" value="1"/>
</dbReference>
<dbReference type="EMBL" id="CP046908">
    <property type="protein sequence ID" value="QGZ36069.1"/>
    <property type="molecule type" value="Genomic_DNA"/>
</dbReference>
<dbReference type="GO" id="GO:0032977">
    <property type="term" value="F:membrane insertase activity"/>
    <property type="evidence" value="ECO:0007669"/>
    <property type="project" value="InterPro"/>
</dbReference>
<dbReference type="InterPro" id="IPR028053">
    <property type="entry name" value="Membr_insert_YidC_N"/>
</dbReference>
<dbReference type="HAMAP" id="MF_01810">
    <property type="entry name" value="YidC_type1"/>
    <property type="match status" value="1"/>
</dbReference>
<evidence type="ECO:0000313" key="17">
    <source>
        <dbReference type="EMBL" id="QGZ36069.1"/>
    </source>
</evidence>
<dbReference type="InterPro" id="IPR038221">
    <property type="entry name" value="YidC_periplasmic_sf"/>
</dbReference>
<dbReference type="Pfam" id="PF14849">
    <property type="entry name" value="YidC_periplas"/>
    <property type="match status" value="1"/>
</dbReference>
<comment type="function">
    <text evidence="13">Required for the insertion and/or proper folding and/or complex formation of integral membrane proteins into the membrane. Involved in integration of membrane proteins that insert both dependently and independently of the Sec translocase complex, as well as at least some lipoproteins. Aids folding of multispanning membrane proteins.</text>
</comment>
<dbReference type="Proteomes" id="UP000435648">
    <property type="component" value="Chromosome"/>
</dbReference>
<evidence type="ECO:0000256" key="13">
    <source>
        <dbReference type="HAMAP-Rule" id="MF_01810"/>
    </source>
</evidence>
<keyword evidence="7 13" id="KW-0653">Protein transport</keyword>
<comment type="subcellular location">
    <subcellularLocation>
        <location evidence="1">Cell inner membrane</location>
        <topology evidence="1">Multi-pass membrane protein</topology>
    </subcellularLocation>
    <subcellularLocation>
        <location evidence="13">Cell membrane</location>
        <topology evidence="13">Multi-pass membrane protein</topology>
    </subcellularLocation>
</comment>
<feature type="compositionally biased region" description="Low complexity" evidence="14">
    <location>
        <begin position="36"/>
        <end position="64"/>
    </location>
</feature>
<keyword evidence="8 13" id="KW-1133">Transmembrane helix</keyword>
<evidence type="ECO:0000259" key="15">
    <source>
        <dbReference type="Pfam" id="PF02096"/>
    </source>
</evidence>
<protein>
    <recommendedName>
        <fullName evidence="3 13">Membrane protein insertase YidC</fullName>
    </recommendedName>
    <alternativeName>
        <fullName evidence="12 13">Foldase YidC</fullName>
    </alternativeName>
    <alternativeName>
        <fullName evidence="11 13">Membrane integrase YidC</fullName>
    </alternativeName>
    <alternativeName>
        <fullName evidence="13">Membrane protein YidC</fullName>
    </alternativeName>
</protein>
<dbReference type="PANTHER" id="PTHR12428">
    <property type="entry name" value="OXA1"/>
    <property type="match status" value="1"/>
</dbReference>
<dbReference type="OrthoDB" id="9780552at2"/>
<evidence type="ECO:0000256" key="4">
    <source>
        <dbReference type="ARBA" id="ARBA00022448"/>
    </source>
</evidence>
<dbReference type="AlphaFoldDB" id="A0A857CAZ9"/>
<evidence type="ECO:0000256" key="11">
    <source>
        <dbReference type="ARBA" id="ARBA00033245"/>
    </source>
</evidence>
<comment type="similarity">
    <text evidence="2 13">Belongs to the OXA1/ALB3/YidC family. Type 1 subfamily.</text>
</comment>
<keyword evidence="4 13" id="KW-0813">Transport</keyword>
<evidence type="ECO:0000256" key="6">
    <source>
        <dbReference type="ARBA" id="ARBA00022692"/>
    </source>
</evidence>
<dbReference type="RefSeq" id="WP_158194917.1">
    <property type="nucleotide sequence ID" value="NZ_CP046908.1"/>
</dbReference>
<sequence length="622" mass="68519">MAENRNTILAIVLSLIVLLGWQYFVAQPQLDRQRELAQQQAAQSEQATADGTPAPQTPGAAPAAGQGGASVPGSTGPAATGLTREQALEAGSRVAIDTPRVGGSINLVGGRIDDIRLKDYRETVDPDSPTIVLFSPKGAPNPYYADFGLTADPGASVALPDAATVWQAPEGAKLTPQTPVTLTFDNGAGLVFERVISIDADYMFTVEQRVRNEGAEAVQVYPYGMIVRNGTPPTAGFYILHEGLIGVFGDAGLSEVDYDDLQESGRIRPAAVNQGWLGITDKYWAAALVPTGDGDFQPQFSYAQATDNFQADYLGAAVRVEPGATASATTRLFAGAKETAKLDAYEENLGIKQFELLIDWGWFYFLTKPLFFFIDYLFRLVGNFGVAILLVTVVIKAIFFPLANKSYVSMSKMKLVQPQMVEIRDRYKDDKQKQQQALMELYKKEKINPLAGCLPVLVQIPVFFALYKVLFVTIEMRHAPFFGWIQDLSAPDPTSLFNLFGLIPWDPPQMLMLGIWPLIMGVTMFVQMKMNPAPPDPTQQMIFTWMPVLFTFMLASFPAGLVIYWAWNNSLSITQQWIIMRRQGVKVELWDNLRGSFSRKKAEEPAEKPAADKAKADKPKAK</sequence>
<feature type="domain" description="Membrane insertase YidC/Oxa/ALB C-terminal" evidence="15">
    <location>
        <begin position="384"/>
        <end position="581"/>
    </location>
</feature>
<dbReference type="NCBIfam" id="NF002353">
    <property type="entry name" value="PRK01318.1-4"/>
    <property type="match status" value="1"/>
</dbReference>
<dbReference type="InterPro" id="IPR019998">
    <property type="entry name" value="Membr_insert_YidC"/>
</dbReference>
<reference evidence="17 18" key="1">
    <citation type="submission" date="2019-12" db="EMBL/GenBank/DDBJ databases">
        <title>The genome of Stappia indica PHM037.</title>
        <authorList>
            <person name="Kacar D."/>
            <person name="Galan B."/>
            <person name="Canedo L."/>
            <person name="Rodriguez P."/>
            <person name="de la Calle F."/>
            <person name="Garcia J.L."/>
        </authorList>
    </citation>
    <scope>NUCLEOTIDE SEQUENCE [LARGE SCALE GENOMIC DNA]</scope>
    <source>
        <strain evidence="17 18">PHM037</strain>
    </source>
</reference>
<evidence type="ECO:0000256" key="12">
    <source>
        <dbReference type="ARBA" id="ARBA00033342"/>
    </source>
</evidence>
<feature type="transmembrane region" description="Helical" evidence="13">
    <location>
        <begin position="447"/>
        <end position="467"/>
    </location>
</feature>
<organism evidence="17 18">
    <name type="scientific">Stappia indica</name>
    <dbReference type="NCBI Taxonomy" id="538381"/>
    <lineage>
        <taxon>Bacteria</taxon>
        <taxon>Pseudomonadati</taxon>
        <taxon>Pseudomonadota</taxon>
        <taxon>Alphaproteobacteria</taxon>
        <taxon>Hyphomicrobiales</taxon>
        <taxon>Stappiaceae</taxon>
        <taxon>Stappia</taxon>
    </lineage>
</organism>
<feature type="region of interest" description="Disordered" evidence="14">
    <location>
        <begin position="599"/>
        <end position="622"/>
    </location>
</feature>
<feature type="transmembrane region" description="Helical" evidence="13">
    <location>
        <begin position="376"/>
        <end position="403"/>
    </location>
</feature>
<evidence type="ECO:0000256" key="2">
    <source>
        <dbReference type="ARBA" id="ARBA00010527"/>
    </source>
</evidence>
<dbReference type="GO" id="GO:0015031">
    <property type="term" value="P:protein transport"/>
    <property type="evidence" value="ECO:0007669"/>
    <property type="project" value="UniProtKB-KW"/>
</dbReference>
<dbReference type="PANTHER" id="PTHR12428:SF65">
    <property type="entry name" value="CYTOCHROME C OXIDASE ASSEMBLY PROTEIN COX18, MITOCHONDRIAL"/>
    <property type="match status" value="1"/>
</dbReference>
<name>A0A857CAZ9_9HYPH</name>
<dbReference type="PRINTS" id="PR00701">
    <property type="entry name" value="60KDINNERMP"/>
</dbReference>
<dbReference type="GO" id="GO:0051205">
    <property type="term" value="P:protein insertion into membrane"/>
    <property type="evidence" value="ECO:0007669"/>
    <property type="project" value="TreeGrafter"/>
</dbReference>
<keyword evidence="10 13" id="KW-0143">Chaperone</keyword>
<dbReference type="NCBIfam" id="TIGR03592">
    <property type="entry name" value="yidC_oxa1_cterm"/>
    <property type="match status" value="1"/>
</dbReference>
<evidence type="ECO:0000259" key="16">
    <source>
        <dbReference type="Pfam" id="PF14849"/>
    </source>
</evidence>
<dbReference type="KEGG" id="siw:GH266_17175"/>
<evidence type="ECO:0000313" key="18">
    <source>
        <dbReference type="Proteomes" id="UP000435648"/>
    </source>
</evidence>
<dbReference type="InterPro" id="IPR001708">
    <property type="entry name" value="YidC/ALB3/OXA1/COX18"/>
</dbReference>
<dbReference type="GO" id="GO:0005886">
    <property type="term" value="C:plasma membrane"/>
    <property type="evidence" value="ECO:0007669"/>
    <property type="project" value="UniProtKB-SubCell"/>
</dbReference>
<feature type="region of interest" description="Disordered" evidence="14">
    <location>
        <begin position="36"/>
        <end position="79"/>
    </location>
</feature>
<feature type="domain" description="Membrane insertase YidC N-terminal" evidence="16">
    <location>
        <begin position="93"/>
        <end position="372"/>
    </location>
</feature>
<proteinExistence type="inferred from homology"/>
<comment type="subunit">
    <text evidence="13">Interacts with the Sec translocase complex via SecD. Specifically interacts with transmembrane segments of nascent integral membrane proteins during membrane integration.</text>
</comment>
<dbReference type="InterPro" id="IPR028055">
    <property type="entry name" value="YidC/Oxa/ALB_C"/>
</dbReference>
<dbReference type="InterPro" id="IPR047196">
    <property type="entry name" value="YidC_ALB_C"/>
</dbReference>
<feature type="transmembrane region" description="Helical" evidence="13">
    <location>
        <begin position="542"/>
        <end position="567"/>
    </location>
</feature>
<gene>
    <name evidence="13 17" type="primary">yidC</name>
    <name evidence="17" type="ORF">GH266_17175</name>
</gene>
<evidence type="ECO:0000256" key="14">
    <source>
        <dbReference type="SAM" id="MobiDB-lite"/>
    </source>
</evidence>
<dbReference type="CDD" id="cd19961">
    <property type="entry name" value="EcYidC-like_peri"/>
    <property type="match status" value="1"/>
</dbReference>
<dbReference type="CDD" id="cd20070">
    <property type="entry name" value="5TM_YidC_Alb3"/>
    <property type="match status" value="1"/>
</dbReference>
<evidence type="ECO:0000256" key="10">
    <source>
        <dbReference type="ARBA" id="ARBA00023186"/>
    </source>
</evidence>
<evidence type="ECO:0000256" key="3">
    <source>
        <dbReference type="ARBA" id="ARBA00015325"/>
    </source>
</evidence>
<keyword evidence="9 13" id="KW-0472">Membrane</keyword>
<accession>A0A857CAZ9</accession>
<feature type="compositionally biased region" description="Basic and acidic residues" evidence="14">
    <location>
        <begin position="600"/>
        <end position="622"/>
    </location>
</feature>
<dbReference type="NCBIfam" id="TIGR03593">
    <property type="entry name" value="yidC_nterm"/>
    <property type="match status" value="1"/>
</dbReference>
<evidence type="ECO:0000256" key="1">
    <source>
        <dbReference type="ARBA" id="ARBA00004429"/>
    </source>
</evidence>
<dbReference type="Gene3D" id="2.70.98.90">
    <property type="match status" value="1"/>
</dbReference>
<keyword evidence="6 13" id="KW-0812">Transmembrane</keyword>
<keyword evidence="5 13" id="KW-1003">Cell membrane</keyword>
<evidence type="ECO:0000256" key="8">
    <source>
        <dbReference type="ARBA" id="ARBA00022989"/>
    </source>
</evidence>
<feature type="transmembrane region" description="Helical" evidence="13">
    <location>
        <begin position="510"/>
        <end position="530"/>
    </location>
</feature>
<evidence type="ECO:0000256" key="9">
    <source>
        <dbReference type="ARBA" id="ARBA00023136"/>
    </source>
</evidence>
<evidence type="ECO:0000256" key="5">
    <source>
        <dbReference type="ARBA" id="ARBA00022475"/>
    </source>
</evidence>
<evidence type="ECO:0000256" key="7">
    <source>
        <dbReference type="ARBA" id="ARBA00022927"/>
    </source>
</evidence>